<dbReference type="RefSeq" id="WP_091062057.1">
    <property type="nucleotide sequence ID" value="NZ_FNCF01000003.1"/>
</dbReference>
<dbReference type="OrthoDB" id="3828223at2"/>
<feature type="transmembrane region" description="Helical" evidence="2">
    <location>
        <begin position="37"/>
        <end position="55"/>
    </location>
</feature>
<accession>A0A1G7SF65</accession>
<feature type="transmembrane region" description="Helical" evidence="2">
    <location>
        <begin position="7"/>
        <end position="25"/>
    </location>
</feature>
<keyword evidence="5" id="KW-1185">Reference proteome</keyword>
<dbReference type="Proteomes" id="UP000198863">
    <property type="component" value="Unassembled WGS sequence"/>
</dbReference>
<dbReference type="InterPro" id="IPR041208">
    <property type="entry name" value="Cap15"/>
</dbReference>
<evidence type="ECO:0000256" key="1">
    <source>
        <dbReference type="SAM" id="MobiDB-lite"/>
    </source>
</evidence>
<sequence>MSTPGRPVRYAATAVGAAYAVALYVAGFRFDDGIRQILAYLPAAAAIAVVAFDRWTWKWPGVHRLVGRPRIDGTWLTTLTPHPDSHIPEGGNRGPIDTAVIIEQTYWSVTVRLLTAESRSISTSASIYNRSAQQAVLAYTYANEPEQRHRPRSQPHAGATELVITGRQPQQMSGTYWTERLTVGDMTMHLLDRRADYPTLAAVTGEAGAETSGSRRNNPGDARHDQRAGDGS</sequence>
<protein>
    <recommendedName>
        <fullName evidence="3">CD-NTase-associated protein 15 domain-containing protein</fullName>
    </recommendedName>
</protein>
<dbReference type="EMBL" id="FNCF01000003">
    <property type="protein sequence ID" value="SDG21643.1"/>
    <property type="molecule type" value="Genomic_DNA"/>
</dbReference>
<feature type="region of interest" description="Disordered" evidence="1">
    <location>
        <begin position="202"/>
        <end position="232"/>
    </location>
</feature>
<proteinExistence type="predicted"/>
<evidence type="ECO:0000259" key="3">
    <source>
        <dbReference type="Pfam" id="PF18153"/>
    </source>
</evidence>
<evidence type="ECO:0000313" key="4">
    <source>
        <dbReference type="EMBL" id="SDG21643.1"/>
    </source>
</evidence>
<keyword evidence="2" id="KW-1133">Transmembrane helix</keyword>
<name>A0A1G7SF65_9ACTN</name>
<feature type="compositionally biased region" description="Basic and acidic residues" evidence="1">
    <location>
        <begin position="221"/>
        <end position="232"/>
    </location>
</feature>
<reference evidence="5" key="1">
    <citation type="submission" date="2016-10" db="EMBL/GenBank/DDBJ databases">
        <authorList>
            <person name="Varghese N."/>
            <person name="Submissions S."/>
        </authorList>
    </citation>
    <scope>NUCLEOTIDE SEQUENCE [LARGE SCALE GENOMIC DNA]</scope>
    <source>
        <strain evidence="5">DSM 44526</strain>
    </source>
</reference>
<evidence type="ECO:0000313" key="5">
    <source>
        <dbReference type="Proteomes" id="UP000198863"/>
    </source>
</evidence>
<organism evidence="4 5">
    <name type="scientific">Klenkia brasiliensis</name>
    <dbReference type="NCBI Taxonomy" id="333142"/>
    <lineage>
        <taxon>Bacteria</taxon>
        <taxon>Bacillati</taxon>
        <taxon>Actinomycetota</taxon>
        <taxon>Actinomycetes</taxon>
        <taxon>Geodermatophilales</taxon>
        <taxon>Geodermatophilaceae</taxon>
        <taxon>Klenkia</taxon>
    </lineage>
</organism>
<gene>
    <name evidence="4" type="ORF">SAMN05660324_2000</name>
</gene>
<dbReference type="Pfam" id="PF18153">
    <property type="entry name" value="Cap15_CD_rec"/>
    <property type="match status" value="1"/>
</dbReference>
<dbReference type="AlphaFoldDB" id="A0A1G7SF65"/>
<keyword evidence="2" id="KW-0472">Membrane</keyword>
<keyword evidence="2" id="KW-0812">Transmembrane</keyword>
<feature type="domain" description="CD-NTase-associated protein 15" evidence="3">
    <location>
        <begin position="69"/>
        <end position="188"/>
    </location>
</feature>
<evidence type="ECO:0000256" key="2">
    <source>
        <dbReference type="SAM" id="Phobius"/>
    </source>
</evidence>